<evidence type="ECO:0000313" key="2">
    <source>
        <dbReference type="EMBL" id="MET1254859.1"/>
    </source>
</evidence>
<proteinExistence type="predicted"/>
<dbReference type="RefSeq" id="WP_353874474.1">
    <property type="nucleotide sequence ID" value="NZ_JBEVCJ010000006.1"/>
</dbReference>
<feature type="domain" description="Amine oxidase" evidence="1">
    <location>
        <begin position="11"/>
        <end position="295"/>
    </location>
</feature>
<reference evidence="2 3" key="1">
    <citation type="submission" date="2024-06" db="EMBL/GenBank/DDBJ databases">
        <authorList>
            <person name="Li F."/>
        </authorList>
    </citation>
    <scope>NUCLEOTIDE SEQUENCE [LARGE SCALE GENOMIC DNA]</scope>
    <source>
        <strain evidence="2 3">GXAS 311</strain>
    </source>
</reference>
<dbReference type="InterPro" id="IPR036188">
    <property type="entry name" value="FAD/NAD-bd_sf"/>
</dbReference>
<dbReference type="SUPFAM" id="SSF51905">
    <property type="entry name" value="FAD/NAD(P)-binding domain"/>
    <property type="match status" value="1"/>
</dbReference>
<evidence type="ECO:0000313" key="3">
    <source>
        <dbReference type="Proteomes" id="UP001548189"/>
    </source>
</evidence>
<sequence>MKIAIVGSGIAGNTVAYHLHKEHDITLFEANDYIGGHTHTHQLNLHGEQQNVDSGFIVFNQQTYPNFLNLINELGVAYQESTMSFSVQCEKTGLVYNGSSFDQLFTQRRNFFKPSFYRMVFDILRFNKESLSILEKDNFEQTLGEYLAENRYSQSFIHQYIVPMGAAIWSTGHNTMLDFPAQFFVRFFNNHGMLQIANRPQWYVIKNGSAEYTKPLTEPFKDKIRLSCKVQNIRRQNNKVFIKARGCEEESFDYVFLACHSNQALAMLENPSPEEIRTLSAIPYTNNKAIIHYDDSILPVRKKAWAAWNYHLTKNTDCPVMITYNMNILQSLKSQHTFCVTLNPTDEIDESKILKEINYSHPLFTLDGIKAQKNQPLINGHLNTYYCGAYWRYGFHEDGVVSALNAIKKYNQDIGNEQQNLLWSPAA</sequence>
<comment type="caution">
    <text evidence="2">The sequence shown here is derived from an EMBL/GenBank/DDBJ whole genome shotgun (WGS) entry which is preliminary data.</text>
</comment>
<dbReference type="EMBL" id="JBEVCJ010000006">
    <property type="protein sequence ID" value="MET1254859.1"/>
    <property type="molecule type" value="Genomic_DNA"/>
</dbReference>
<dbReference type="PANTHER" id="PTHR42923">
    <property type="entry name" value="PROTOPORPHYRINOGEN OXIDASE"/>
    <property type="match status" value="1"/>
</dbReference>
<name>A0ABV2BSG1_9GAMM</name>
<gene>
    <name evidence="2" type="ORF">ABVT43_06970</name>
</gene>
<dbReference type="Proteomes" id="UP001548189">
    <property type="component" value="Unassembled WGS sequence"/>
</dbReference>
<keyword evidence="3" id="KW-1185">Reference proteome</keyword>
<dbReference type="InterPro" id="IPR050464">
    <property type="entry name" value="Zeta_carotene_desat/Oxidored"/>
</dbReference>
<dbReference type="Pfam" id="PF01593">
    <property type="entry name" value="Amino_oxidase"/>
    <property type="match status" value="1"/>
</dbReference>
<protein>
    <submittedName>
        <fullName evidence="2">FAD-dependent oxidoreductase</fullName>
    </submittedName>
</protein>
<evidence type="ECO:0000259" key="1">
    <source>
        <dbReference type="Pfam" id="PF01593"/>
    </source>
</evidence>
<dbReference type="PANTHER" id="PTHR42923:SF17">
    <property type="entry name" value="AMINE OXIDASE DOMAIN-CONTAINING PROTEIN"/>
    <property type="match status" value="1"/>
</dbReference>
<accession>A0ABV2BSG1</accession>
<organism evidence="2 3">
    <name type="scientific">Aliikangiella maris</name>
    <dbReference type="NCBI Taxonomy" id="3162458"/>
    <lineage>
        <taxon>Bacteria</taxon>
        <taxon>Pseudomonadati</taxon>
        <taxon>Pseudomonadota</taxon>
        <taxon>Gammaproteobacteria</taxon>
        <taxon>Oceanospirillales</taxon>
        <taxon>Pleioneaceae</taxon>
        <taxon>Aliikangiella</taxon>
    </lineage>
</organism>
<dbReference type="InterPro" id="IPR002937">
    <property type="entry name" value="Amino_oxidase"/>
</dbReference>
<dbReference type="Gene3D" id="3.50.50.60">
    <property type="entry name" value="FAD/NAD(P)-binding domain"/>
    <property type="match status" value="1"/>
</dbReference>